<dbReference type="Gene3D" id="3.40.50.1110">
    <property type="entry name" value="SGNH hydrolase"/>
    <property type="match status" value="1"/>
</dbReference>
<gene>
    <name evidence="2" type="ORF">BJ969_003477</name>
</gene>
<evidence type="ECO:0000313" key="3">
    <source>
        <dbReference type="Proteomes" id="UP000580474"/>
    </source>
</evidence>
<dbReference type="Pfam" id="PF13472">
    <property type="entry name" value="Lipase_GDSL_2"/>
    <property type="match status" value="1"/>
</dbReference>
<dbReference type="AlphaFoldDB" id="A0A840NM80"/>
<keyword evidence="3" id="KW-1185">Reference proteome</keyword>
<sequence>MRAHKSRFLALLAVCGVLALAILVSDQYLPSLPQQPQRLPPAVVTLGDSTLSGEGGGRYEAGTNGENGDWCHRSPAAPVHQLALPPQVTPINLACSGAQAKLVGSDESPEHAEGSQAARLAELTQRFRITDIVVQVGANDDPGFTDLVNRCVEAWATRAPGGCAEPMRDEWPQRVAAMRPKVVSALRDVRSVMDEAGYTPGAYSLVVQSYASPVGPDLDPRLNNLSGCPFQPGDLRWIRDTGVPQLSEGLRAAADETGARFLDLSRAGHGHEACTGAPTDGTPAGQVPVPRNDAEWFTRLTVDWESLQDDYRAPHAMQESFHANPAGHAALAGCLGDFLAGDDQRAACVADERGELKPVPEQAP</sequence>
<dbReference type="InterPro" id="IPR013830">
    <property type="entry name" value="SGNH_hydro"/>
</dbReference>
<accession>A0A840NM80</accession>
<name>A0A840NM80_9PSEU</name>
<evidence type="ECO:0000313" key="2">
    <source>
        <dbReference type="EMBL" id="MBB5070389.1"/>
    </source>
</evidence>
<organism evidence="2 3">
    <name type="scientific">Saccharopolyspora gloriosae</name>
    <dbReference type="NCBI Taxonomy" id="455344"/>
    <lineage>
        <taxon>Bacteria</taxon>
        <taxon>Bacillati</taxon>
        <taxon>Actinomycetota</taxon>
        <taxon>Actinomycetes</taxon>
        <taxon>Pseudonocardiales</taxon>
        <taxon>Pseudonocardiaceae</taxon>
        <taxon>Saccharopolyspora</taxon>
    </lineage>
</organism>
<proteinExistence type="predicted"/>
<reference evidence="2 3" key="1">
    <citation type="submission" date="2020-08" db="EMBL/GenBank/DDBJ databases">
        <title>Sequencing the genomes of 1000 actinobacteria strains.</title>
        <authorList>
            <person name="Klenk H.-P."/>
        </authorList>
    </citation>
    <scope>NUCLEOTIDE SEQUENCE [LARGE SCALE GENOMIC DNA]</scope>
    <source>
        <strain evidence="2 3">DSM 45582</strain>
    </source>
</reference>
<dbReference type="Proteomes" id="UP000580474">
    <property type="component" value="Unassembled WGS sequence"/>
</dbReference>
<evidence type="ECO:0000259" key="1">
    <source>
        <dbReference type="Pfam" id="PF13472"/>
    </source>
</evidence>
<comment type="caution">
    <text evidence="2">The sequence shown here is derived from an EMBL/GenBank/DDBJ whole genome shotgun (WGS) entry which is preliminary data.</text>
</comment>
<dbReference type="EMBL" id="JACHIV010000001">
    <property type="protein sequence ID" value="MBB5070389.1"/>
    <property type="molecule type" value="Genomic_DNA"/>
</dbReference>
<feature type="domain" description="SGNH hydrolase-type esterase" evidence="1">
    <location>
        <begin position="46"/>
        <end position="330"/>
    </location>
</feature>
<dbReference type="InterPro" id="IPR036514">
    <property type="entry name" value="SGNH_hydro_sf"/>
</dbReference>
<dbReference type="SUPFAM" id="SSF52266">
    <property type="entry name" value="SGNH hydrolase"/>
    <property type="match status" value="1"/>
</dbReference>
<protein>
    <recommendedName>
        <fullName evidence="1">SGNH hydrolase-type esterase domain-containing protein</fullName>
    </recommendedName>
</protein>
<dbReference type="RefSeq" id="WP_184479929.1">
    <property type="nucleotide sequence ID" value="NZ_JACHIV010000001.1"/>
</dbReference>